<evidence type="ECO:0000259" key="6">
    <source>
        <dbReference type="Pfam" id="PF00149"/>
    </source>
</evidence>
<dbReference type="EMBL" id="JACGWO010000012">
    <property type="protein sequence ID" value="KAK4413702.1"/>
    <property type="molecule type" value="Genomic_DNA"/>
</dbReference>
<gene>
    <name evidence="7" type="ORF">Salat_2783000</name>
</gene>
<dbReference type="GO" id="GO:0006506">
    <property type="term" value="P:GPI anchor biosynthetic process"/>
    <property type="evidence" value="ECO:0007669"/>
    <property type="project" value="InterPro"/>
</dbReference>
<evidence type="ECO:0000256" key="1">
    <source>
        <dbReference type="ARBA" id="ARBA00004141"/>
    </source>
</evidence>
<name>A0AAE2C980_9LAMI</name>
<dbReference type="Gene3D" id="3.60.21.10">
    <property type="match status" value="1"/>
</dbReference>
<reference evidence="7" key="1">
    <citation type="submission" date="2020-06" db="EMBL/GenBank/DDBJ databases">
        <authorList>
            <person name="Li T."/>
            <person name="Hu X."/>
            <person name="Zhang T."/>
            <person name="Song X."/>
            <person name="Zhang H."/>
            <person name="Dai N."/>
            <person name="Sheng W."/>
            <person name="Hou X."/>
            <person name="Wei L."/>
        </authorList>
    </citation>
    <scope>NUCLEOTIDE SEQUENCE</scope>
    <source>
        <strain evidence="7">3651</strain>
        <tissue evidence="7">Leaf</tissue>
    </source>
</reference>
<keyword evidence="2 5" id="KW-0812">Transmembrane</keyword>
<dbReference type="InterPro" id="IPR004843">
    <property type="entry name" value="Calcineurin-like_PHP"/>
</dbReference>
<comment type="caution">
    <text evidence="7">The sequence shown here is derived from an EMBL/GenBank/DDBJ whole genome shotgun (WGS) entry which is preliminary data.</text>
</comment>
<dbReference type="PANTHER" id="PTHR13315:SF4">
    <property type="entry name" value="METALLOPHOSPHOESTERASE, ISOFORM E"/>
    <property type="match status" value="1"/>
</dbReference>
<evidence type="ECO:0000313" key="8">
    <source>
        <dbReference type="Proteomes" id="UP001293254"/>
    </source>
</evidence>
<evidence type="ECO:0000256" key="2">
    <source>
        <dbReference type="ARBA" id="ARBA00022692"/>
    </source>
</evidence>
<keyword evidence="7" id="KW-0131">Cell cycle</keyword>
<dbReference type="GO" id="GO:0016020">
    <property type="term" value="C:membrane"/>
    <property type="evidence" value="ECO:0007669"/>
    <property type="project" value="UniProtKB-SubCell"/>
</dbReference>
<dbReference type="InterPro" id="IPR033308">
    <property type="entry name" value="PGAP5/Cdc1/Ted1"/>
</dbReference>
<dbReference type="CDD" id="cd07384">
    <property type="entry name" value="MPP_Cdc1_like"/>
    <property type="match status" value="1"/>
</dbReference>
<evidence type="ECO:0000313" key="7">
    <source>
        <dbReference type="EMBL" id="KAK4413702.1"/>
    </source>
</evidence>
<dbReference type="Proteomes" id="UP001293254">
    <property type="component" value="Unassembled WGS sequence"/>
</dbReference>
<dbReference type="GO" id="GO:0051301">
    <property type="term" value="P:cell division"/>
    <property type="evidence" value="ECO:0007669"/>
    <property type="project" value="UniProtKB-KW"/>
</dbReference>
<reference evidence="7" key="2">
    <citation type="journal article" date="2024" name="Plant">
        <title>Genomic evolution and insights into agronomic trait innovations of Sesamum species.</title>
        <authorList>
            <person name="Miao H."/>
            <person name="Wang L."/>
            <person name="Qu L."/>
            <person name="Liu H."/>
            <person name="Sun Y."/>
            <person name="Le M."/>
            <person name="Wang Q."/>
            <person name="Wei S."/>
            <person name="Zheng Y."/>
            <person name="Lin W."/>
            <person name="Duan Y."/>
            <person name="Cao H."/>
            <person name="Xiong S."/>
            <person name="Wang X."/>
            <person name="Wei L."/>
            <person name="Li C."/>
            <person name="Ma Q."/>
            <person name="Ju M."/>
            <person name="Zhao R."/>
            <person name="Li G."/>
            <person name="Mu C."/>
            <person name="Tian Q."/>
            <person name="Mei H."/>
            <person name="Zhang T."/>
            <person name="Gao T."/>
            <person name="Zhang H."/>
        </authorList>
    </citation>
    <scope>NUCLEOTIDE SEQUENCE</scope>
    <source>
        <strain evidence="7">3651</strain>
    </source>
</reference>
<evidence type="ECO:0000256" key="5">
    <source>
        <dbReference type="SAM" id="Phobius"/>
    </source>
</evidence>
<dbReference type="SUPFAM" id="SSF56300">
    <property type="entry name" value="Metallo-dependent phosphatases"/>
    <property type="match status" value="1"/>
</dbReference>
<proteinExistence type="predicted"/>
<feature type="transmembrane region" description="Helical" evidence="5">
    <location>
        <begin position="360"/>
        <end position="378"/>
    </location>
</feature>
<dbReference type="FunFam" id="3.60.21.10:FF:000050">
    <property type="entry name" value="Calcineurin-like metallo-phosphoesterase superfamily protein"/>
    <property type="match status" value="1"/>
</dbReference>
<evidence type="ECO:0000256" key="3">
    <source>
        <dbReference type="ARBA" id="ARBA00022989"/>
    </source>
</evidence>
<keyword evidence="3 5" id="KW-1133">Transmembrane helix</keyword>
<protein>
    <submittedName>
        <fullName evidence="7">Cell division control protein 1</fullName>
    </submittedName>
</protein>
<comment type="subcellular location">
    <subcellularLocation>
        <location evidence="1">Membrane</location>
        <topology evidence="1">Multi-pass membrane protein</topology>
    </subcellularLocation>
</comment>
<evidence type="ECO:0000256" key="4">
    <source>
        <dbReference type="ARBA" id="ARBA00023136"/>
    </source>
</evidence>
<dbReference type="AlphaFoldDB" id="A0AAE2C980"/>
<feature type="domain" description="Calcineurin-like phosphoesterase" evidence="6">
    <location>
        <begin position="56"/>
        <end position="295"/>
    </location>
</feature>
<organism evidence="7 8">
    <name type="scientific">Sesamum alatum</name>
    <dbReference type="NCBI Taxonomy" id="300844"/>
    <lineage>
        <taxon>Eukaryota</taxon>
        <taxon>Viridiplantae</taxon>
        <taxon>Streptophyta</taxon>
        <taxon>Embryophyta</taxon>
        <taxon>Tracheophyta</taxon>
        <taxon>Spermatophyta</taxon>
        <taxon>Magnoliopsida</taxon>
        <taxon>eudicotyledons</taxon>
        <taxon>Gunneridae</taxon>
        <taxon>Pentapetalae</taxon>
        <taxon>asterids</taxon>
        <taxon>lamiids</taxon>
        <taxon>Lamiales</taxon>
        <taxon>Pedaliaceae</taxon>
        <taxon>Sesamum</taxon>
    </lineage>
</organism>
<sequence>MLNLTLFLCIVWALSLLYGEWFAYLVPSLWTCSWPHLRRPSSSSLDGVDYSSKYVKIAVVADPQLMDRTSLRLPPKSFALELAQFYTDLYMRRAFLSSVLPLKPDVVLFLGDYFDGGPVLSDEEWQESLGRLRHIFQLNMLQKSSNMKVYYLSGNHDIGYSAFNSRKPEIVNRYEREFGVRNFKVTLGNVDFIAIDAQTLDGRPQSKLTSATWDFIKNASKDTRSTPRVLLNHIPLYRQDGTPCGPHRSASIINQRIYVDRDQEILYQNYITKSSTNVLLDLIQPSLVLSAHDHDQCTVTHMSKHGPVIEQTVGTVSWQQGNLYPSFMLLSASNSTLPDGSSPENAASTQLCFLPMQTHIYLWYLSLFAMTLVIVLLWPANEVLILRRLGDLIGCIRSLYSSLSNSVKEKNEDENCEYEEIWDAEGTMHLIKKKKKVSSIVLNESSSVERGNIVMRSKVRKQTGQETDASTPDVSIHLGSARTNKSKAKMMIWRLLRASRAILTIAAFNVPLRSIRLSLEGYSAVLIATSSRALLQKCIVLYYFSVSFHSGEEQSSDLSFRKKVLNDVRG</sequence>
<dbReference type="PANTHER" id="PTHR13315">
    <property type="entry name" value="METALLO PHOSPHOESTERASE RELATED"/>
    <property type="match status" value="1"/>
</dbReference>
<accession>A0AAE2C980</accession>
<dbReference type="GO" id="GO:0016787">
    <property type="term" value="F:hydrolase activity"/>
    <property type="evidence" value="ECO:0007669"/>
    <property type="project" value="InterPro"/>
</dbReference>
<dbReference type="Pfam" id="PF00149">
    <property type="entry name" value="Metallophos"/>
    <property type="match status" value="1"/>
</dbReference>
<keyword evidence="4 5" id="KW-0472">Membrane</keyword>
<keyword evidence="7" id="KW-0132">Cell division</keyword>
<dbReference type="InterPro" id="IPR029052">
    <property type="entry name" value="Metallo-depent_PP-like"/>
</dbReference>
<dbReference type="GO" id="GO:0005783">
    <property type="term" value="C:endoplasmic reticulum"/>
    <property type="evidence" value="ECO:0007669"/>
    <property type="project" value="TreeGrafter"/>
</dbReference>
<keyword evidence="8" id="KW-1185">Reference proteome</keyword>